<gene>
    <name evidence="1" type="ORF">MAG551_00151</name>
</gene>
<reference evidence="1" key="1">
    <citation type="journal article" date="2021" name="ISME J.">
        <title>Fine-scale metabolic discontinuity in a stratified prokaryote microbiome of a Red Sea deep halocline.</title>
        <authorList>
            <person name="Michoud G."/>
            <person name="Ngugi D.K."/>
            <person name="Barozzi A."/>
            <person name="Merlino G."/>
            <person name="Calleja M.L."/>
            <person name="Delgado-Huertas A."/>
            <person name="Moran X.A.G."/>
            <person name="Daffonchio D."/>
        </authorList>
    </citation>
    <scope>NUCLEOTIDE SEQUENCE</scope>
    <source>
        <strain evidence="1">SuakinDeep_MAG55_1</strain>
    </source>
</reference>
<comment type="caution">
    <text evidence="1">The sequence shown here is derived from an EMBL/GenBank/DDBJ whole genome shotgun (WGS) entry which is preliminary data.</text>
</comment>
<dbReference type="Gene3D" id="3.30.2020.10">
    <property type="entry name" value="NE0471-like N-terminal domain"/>
    <property type="match status" value="1"/>
</dbReference>
<dbReference type="InterPro" id="IPR018841">
    <property type="entry name" value="DUF2442"/>
</dbReference>
<sequence>MLSVLNAEYVEGYKLYLAFNNGRSGIADLEKVVLNDKRPIFSKLKKEEDFKNFKVDHSTVIWSDELDLAPEYLFYLAFVEDNKYQEQFKRWGYIT</sequence>
<dbReference type="Pfam" id="PF10387">
    <property type="entry name" value="DUF2442"/>
    <property type="match status" value="1"/>
</dbReference>
<dbReference type="InterPro" id="IPR036782">
    <property type="entry name" value="NE0471-like_N"/>
</dbReference>
<protein>
    <recommendedName>
        <fullName evidence="3">DUF2442 domain-containing protein</fullName>
    </recommendedName>
</protein>
<evidence type="ECO:0008006" key="3">
    <source>
        <dbReference type="Google" id="ProtNLM"/>
    </source>
</evidence>
<organism evidence="1 2">
    <name type="scientific">Candidatus Scalindua arabica</name>
    <dbReference type="NCBI Taxonomy" id="1127984"/>
    <lineage>
        <taxon>Bacteria</taxon>
        <taxon>Pseudomonadati</taxon>
        <taxon>Planctomycetota</taxon>
        <taxon>Candidatus Brocadiia</taxon>
        <taxon>Candidatus Brocadiales</taxon>
        <taxon>Candidatus Scalinduaceae</taxon>
        <taxon>Candidatus Scalindua</taxon>
    </lineage>
</organism>
<dbReference type="SUPFAM" id="SSF143880">
    <property type="entry name" value="NE0471 N-terminal domain-like"/>
    <property type="match status" value="1"/>
</dbReference>
<accession>A0A942A0I4</accession>
<proteinExistence type="predicted"/>
<dbReference type="AlphaFoldDB" id="A0A942A0I4"/>
<name>A0A942A0I4_9BACT</name>
<dbReference type="EMBL" id="JAANXD010000008">
    <property type="protein sequence ID" value="MBS1257116.1"/>
    <property type="molecule type" value="Genomic_DNA"/>
</dbReference>
<evidence type="ECO:0000313" key="2">
    <source>
        <dbReference type="Proteomes" id="UP000722750"/>
    </source>
</evidence>
<dbReference type="Proteomes" id="UP000722750">
    <property type="component" value="Unassembled WGS sequence"/>
</dbReference>
<evidence type="ECO:0000313" key="1">
    <source>
        <dbReference type="EMBL" id="MBS1257116.1"/>
    </source>
</evidence>